<sequence length="450" mass="52826">MSAFNKFYSNFAANSFDIKQQYQQKNPEDEIPQQRKQIYEMNNPIEIKYGYQDQSSLVFQINKNFPSQPDFKVGVDLIYIIDISYSLNDETLEKIKSALKCLVNYLSDQDRLCIITHSNKACQLFPLIPLSEKNRLKVINKIEQITINKGNSIIFSALQMTSLILESRQFKNQITNVNIISQDQDLRKFSNDFKQIFQNEKAFKLKTFLLISKDFIQYFQKKKRESQKFGRYHIIRKFDQLSSLLCFETVRLQQTVILNLEIRVKTHKNNPIQIQECKGGKFIYVNPNEIHIKKKIVSIGYNKIHLVGIGNSATSDGGEICNIQVSFQQIYSNHQQKYVIPIYPQSQKNNILDETVMVQIYKLKSRCEMNEAMLYYDPYRIQDCIEIIEMFQSEVANLPDGIKQQLNVEMQQFELALSQYKHNPAQQIENPFTKLDQQSKKLKFKVFDNL</sequence>
<evidence type="ECO:0000313" key="2">
    <source>
        <dbReference type="EMBL" id="CAD8138202.1"/>
    </source>
</evidence>
<dbReference type="AlphaFoldDB" id="A0A8S1SHH0"/>
<proteinExistence type="predicted"/>
<dbReference type="EMBL" id="CAJJDP010000008">
    <property type="protein sequence ID" value="CAD8138202.1"/>
    <property type="molecule type" value="Genomic_DNA"/>
</dbReference>
<dbReference type="PROSITE" id="PS50234">
    <property type="entry name" value="VWFA"/>
    <property type="match status" value="1"/>
</dbReference>
<evidence type="ECO:0000313" key="3">
    <source>
        <dbReference type="Proteomes" id="UP000683925"/>
    </source>
</evidence>
<name>A0A8S1SHH0_PAROT</name>
<dbReference type="OrthoDB" id="299997at2759"/>
<feature type="domain" description="VWFA" evidence="1">
    <location>
        <begin position="76"/>
        <end position="210"/>
    </location>
</feature>
<comment type="caution">
    <text evidence="2">The sequence shown here is derived from an EMBL/GenBank/DDBJ whole genome shotgun (WGS) entry which is preliminary data.</text>
</comment>
<evidence type="ECO:0000259" key="1">
    <source>
        <dbReference type="PROSITE" id="PS50234"/>
    </source>
</evidence>
<dbReference type="Proteomes" id="UP000683925">
    <property type="component" value="Unassembled WGS sequence"/>
</dbReference>
<reference evidence="2" key="1">
    <citation type="submission" date="2021-01" db="EMBL/GenBank/DDBJ databases">
        <authorList>
            <consortium name="Genoscope - CEA"/>
            <person name="William W."/>
        </authorList>
    </citation>
    <scope>NUCLEOTIDE SEQUENCE</scope>
</reference>
<gene>
    <name evidence="2" type="ORF">POCTA_138.1.T0090255</name>
</gene>
<dbReference type="Pfam" id="PF13519">
    <property type="entry name" value="VWA_2"/>
    <property type="match status" value="1"/>
</dbReference>
<accession>A0A8S1SHH0</accession>
<organism evidence="2 3">
    <name type="scientific">Paramecium octaurelia</name>
    <dbReference type="NCBI Taxonomy" id="43137"/>
    <lineage>
        <taxon>Eukaryota</taxon>
        <taxon>Sar</taxon>
        <taxon>Alveolata</taxon>
        <taxon>Ciliophora</taxon>
        <taxon>Intramacronucleata</taxon>
        <taxon>Oligohymenophorea</taxon>
        <taxon>Peniculida</taxon>
        <taxon>Parameciidae</taxon>
        <taxon>Paramecium</taxon>
    </lineage>
</organism>
<dbReference type="OMA" id="GGEICNI"/>
<protein>
    <recommendedName>
        <fullName evidence="1">VWFA domain-containing protein</fullName>
    </recommendedName>
</protein>
<keyword evidence="3" id="KW-1185">Reference proteome</keyword>
<dbReference type="InterPro" id="IPR002035">
    <property type="entry name" value="VWF_A"/>
</dbReference>